<dbReference type="GO" id="GO:0008888">
    <property type="term" value="F:glycerol dehydrogenase (NAD+) activity"/>
    <property type="evidence" value="ECO:0007669"/>
    <property type="project" value="UniProtKB-EC"/>
</dbReference>
<evidence type="ECO:0000256" key="6">
    <source>
        <dbReference type="ARBA" id="ARBA00037918"/>
    </source>
</evidence>
<evidence type="ECO:0000256" key="10">
    <source>
        <dbReference type="PIRSR" id="PIRSR000112-1"/>
    </source>
</evidence>
<keyword evidence="15" id="KW-1185">Reference proteome</keyword>
<name>A0A250B3E9_9GAMM</name>
<dbReference type="GO" id="GO:0019563">
    <property type="term" value="P:glycerol catabolic process"/>
    <property type="evidence" value="ECO:0007669"/>
    <property type="project" value="UniProtKB-ARBA"/>
</dbReference>
<comment type="pathway">
    <text evidence="6">Polyol metabolism; glycerol fermentation; glycerone phosphate from glycerol (oxidative route): step 1/2.</text>
</comment>
<keyword evidence="10" id="KW-0862">Zinc</keyword>
<dbReference type="RefSeq" id="WP_095847181.1">
    <property type="nucleotide sequence ID" value="NZ_CAMKXY010000045.1"/>
</dbReference>
<dbReference type="InterPro" id="IPR016205">
    <property type="entry name" value="Glycerol_DH"/>
</dbReference>
<feature type="binding site" evidence="12">
    <location>
        <position position="131"/>
    </location>
    <ligand>
        <name>NAD(+)</name>
        <dbReference type="ChEBI" id="CHEBI:57540"/>
    </ligand>
</feature>
<dbReference type="CDD" id="cd08170">
    <property type="entry name" value="GlyDH"/>
    <property type="match status" value="1"/>
</dbReference>
<feature type="binding site" evidence="12">
    <location>
        <position position="127"/>
    </location>
    <ligand>
        <name>NAD(+)</name>
        <dbReference type="ChEBI" id="CHEBI:57540"/>
    </ligand>
</feature>
<dbReference type="SUPFAM" id="SSF56796">
    <property type="entry name" value="Dehydroquinate synthase-like"/>
    <property type="match status" value="1"/>
</dbReference>
<evidence type="ECO:0000256" key="1">
    <source>
        <dbReference type="ARBA" id="ARBA00007358"/>
    </source>
</evidence>
<feature type="binding site" evidence="12">
    <location>
        <position position="125"/>
    </location>
    <ligand>
        <name>NAD(+)</name>
        <dbReference type="ChEBI" id="CHEBI:57540"/>
    </ligand>
</feature>
<evidence type="ECO:0000256" key="2">
    <source>
        <dbReference type="ARBA" id="ARBA00022723"/>
    </source>
</evidence>
<dbReference type="Proteomes" id="UP000217182">
    <property type="component" value="Chromosome"/>
</dbReference>
<protein>
    <recommendedName>
        <fullName evidence="8">Glycerol dehydrogenase</fullName>
        <ecNumber evidence="7">1.1.1.6</ecNumber>
    </recommendedName>
</protein>
<evidence type="ECO:0000256" key="5">
    <source>
        <dbReference type="ARBA" id="ARBA00023027"/>
    </source>
</evidence>
<dbReference type="Gene3D" id="3.40.50.1970">
    <property type="match status" value="1"/>
</dbReference>
<dbReference type="AlphaFoldDB" id="A0A250B3E9"/>
<dbReference type="GO" id="GO:0005829">
    <property type="term" value="C:cytosol"/>
    <property type="evidence" value="ECO:0007669"/>
    <property type="project" value="TreeGrafter"/>
</dbReference>
<feature type="binding site" evidence="10">
    <location>
        <position position="254"/>
    </location>
    <ligand>
        <name>glycerol</name>
        <dbReference type="ChEBI" id="CHEBI:17754"/>
    </ligand>
</feature>
<dbReference type="OrthoDB" id="5198708at2"/>
<dbReference type="PIRSF" id="PIRSF000112">
    <property type="entry name" value="Glycerol_dehydrogenase"/>
    <property type="match status" value="1"/>
</dbReference>
<evidence type="ECO:0000313" key="14">
    <source>
        <dbReference type="EMBL" id="ATA20596.1"/>
    </source>
</evidence>
<accession>A0A250B3E9</accession>
<organism evidence="14 15">
    <name type="scientific">Gibbsiella quercinecans</name>
    <dbReference type="NCBI Taxonomy" id="929813"/>
    <lineage>
        <taxon>Bacteria</taxon>
        <taxon>Pseudomonadati</taxon>
        <taxon>Pseudomonadota</taxon>
        <taxon>Gammaproteobacteria</taxon>
        <taxon>Enterobacterales</taxon>
        <taxon>Yersiniaceae</taxon>
        <taxon>Gibbsiella</taxon>
    </lineage>
</organism>
<evidence type="ECO:0000256" key="8">
    <source>
        <dbReference type="ARBA" id="ARBA00040132"/>
    </source>
</evidence>
<dbReference type="GO" id="GO:0046872">
    <property type="term" value="F:metal ion binding"/>
    <property type="evidence" value="ECO:0007669"/>
    <property type="project" value="UniProtKB-KW"/>
</dbReference>
<comment type="cofactor">
    <cofactor evidence="10">
        <name>Zn(2+)</name>
        <dbReference type="ChEBI" id="CHEBI:29105"/>
    </cofactor>
    <text evidence="10">Binds 1 zinc ion per subunit.</text>
</comment>
<feature type="binding site" evidence="10">
    <location>
        <position position="271"/>
    </location>
    <ligand>
        <name>glycerol</name>
        <dbReference type="ChEBI" id="CHEBI:17754"/>
    </ligand>
</feature>
<sequence>MLRIIQSPSKYIQGLNALASVGQYAKSLAEHYFIIADDFVMKLAGDTVMGSLQQHGVKHHACVFNGECSHKEIDRLGQELKDQGCNGVIGMGGGKTLDTAKAIAYYQKVPVVLIPTIASTDAPTSALSVVYTEQSQFEEYLIYPTPPNMVIMDSAIIAKAPVRLLVAGMGDGLSTYFEAQACFDAQATSMAGGKSTLAALSLARLCYETLLKEGFKAKLAVEAGVVTESVERVIEANTYLSGLGFESSGLAAAHAIHNGFTVLKETHHLYHGEKVAFGTLSQLVLQNSSEEQIETVMRFCHRLGLPITLAEMGVTEDLPAKIQAVAEASCAEGETIHNMPFKVTPASVQAAILTMDRLGRAWLQQHA</sequence>
<proteinExistence type="inferred from homology"/>
<dbReference type="Gene3D" id="1.20.1090.10">
    <property type="entry name" value="Dehydroquinate synthase-like - alpha domain"/>
    <property type="match status" value="1"/>
</dbReference>
<dbReference type="PROSITE" id="PS00060">
    <property type="entry name" value="ADH_IRON_2"/>
    <property type="match status" value="1"/>
</dbReference>
<feature type="domain" description="Alcohol dehydrogenase iron-type/glycerol dehydrogenase GldA" evidence="13">
    <location>
        <begin position="8"/>
        <end position="153"/>
    </location>
</feature>
<dbReference type="PANTHER" id="PTHR43616:SF5">
    <property type="entry name" value="GLYCEROL DEHYDROGENASE 1"/>
    <property type="match status" value="1"/>
</dbReference>
<evidence type="ECO:0000256" key="9">
    <source>
        <dbReference type="ARBA" id="ARBA00049006"/>
    </source>
</evidence>
<evidence type="ECO:0000259" key="13">
    <source>
        <dbReference type="Pfam" id="PF00465"/>
    </source>
</evidence>
<dbReference type="GO" id="GO:0015980">
    <property type="term" value="P:energy derivation by oxidation of organic compounds"/>
    <property type="evidence" value="ECO:0007669"/>
    <property type="project" value="UniProtKB-ARBA"/>
</dbReference>
<dbReference type="NCBIfam" id="NF006941">
    <property type="entry name" value="PRK09423.1"/>
    <property type="match status" value="1"/>
</dbReference>
<comment type="catalytic activity">
    <reaction evidence="9">
        <text>glycerol + NAD(+) = dihydroxyacetone + NADH + H(+)</text>
        <dbReference type="Rhea" id="RHEA:13769"/>
        <dbReference type="ChEBI" id="CHEBI:15378"/>
        <dbReference type="ChEBI" id="CHEBI:16016"/>
        <dbReference type="ChEBI" id="CHEBI:17754"/>
        <dbReference type="ChEBI" id="CHEBI:57540"/>
        <dbReference type="ChEBI" id="CHEBI:57945"/>
        <dbReference type="EC" id="1.1.1.6"/>
    </reaction>
</comment>
<evidence type="ECO:0000313" key="15">
    <source>
        <dbReference type="Proteomes" id="UP000217182"/>
    </source>
</evidence>
<dbReference type="EMBL" id="CP014136">
    <property type="protein sequence ID" value="ATA20596.1"/>
    <property type="molecule type" value="Genomic_DNA"/>
</dbReference>
<dbReference type="InterPro" id="IPR001670">
    <property type="entry name" value="ADH_Fe/GldA"/>
</dbReference>
<reference evidence="14 15" key="1">
    <citation type="submission" date="2016-01" db="EMBL/GenBank/DDBJ databases">
        <authorList>
            <person name="Oliw E.H."/>
        </authorList>
    </citation>
    <scope>NUCLEOTIDE SEQUENCE [LARGE SCALE GENOMIC DNA]</scope>
    <source>
        <strain evidence="14 15">FRB97</strain>
    </source>
</reference>
<comment type="similarity">
    <text evidence="1">Belongs to the iron-containing alcohol dehydrogenase family.</text>
</comment>
<feature type="binding site" evidence="12">
    <location>
        <begin position="116"/>
        <end position="119"/>
    </location>
    <ligand>
        <name>NAD(+)</name>
        <dbReference type="ChEBI" id="CHEBI:57540"/>
    </ligand>
</feature>
<dbReference type="Pfam" id="PF00465">
    <property type="entry name" value="Fe-ADH"/>
    <property type="match status" value="1"/>
</dbReference>
<dbReference type="KEGG" id="gqu:AWC35_15300"/>
<feature type="binding site" evidence="10">
    <location>
        <position position="171"/>
    </location>
    <ligand>
        <name>glycerol</name>
        <dbReference type="ChEBI" id="CHEBI:17754"/>
    </ligand>
</feature>
<keyword evidence="4" id="KW-0560">Oxidoreductase</keyword>
<dbReference type="EC" id="1.1.1.6" evidence="7"/>
<evidence type="ECO:0000256" key="7">
    <source>
        <dbReference type="ARBA" id="ARBA00039147"/>
    </source>
</evidence>
<feature type="binding site" evidence="12">
    <location>
        <position position="37"/>
    </location>
    <ligand>
        <name>NAD(+)</name>
        <dbReference type="ChEBI" id="CHEBI:57540"/>
    </ligand>
</feature>
<evidence type="ECO:0000256" key="11">
    <source>
        <dbReference type="PIRSR" id="PIRSR000112-2"/>
    </source>
</evidence>
<gene>
    <name evidence="14" type="primary">gldA</name>
    <name evidence="14" type="ORF">AWC35_15300</name>
</gene>
<dbReference type="PANTHER" id="PTHR43616">
    <property type="entry name" value="GLYCEROL DEHYDROGENASE"/>
    <property type="match status" value="1"/>
</dbReference>
<evidence type="ECO:0000256" key="4">
    <source>
        <dbReference type="ARBA" id="ARBA00023002"/>
    </source>
</evidence>
<dbReference type="InterPro" id="IPR018211">
    <property type="entry name" value="ADH_Fe_CS"/>
</dbReference>
<feature type="binding site" evidence="12">
    <location>
        <begin position="94"/>
        <end position="98"/>
    </location>
    <ligand>
        <name>NAD(+)</name>
        <dbReference type="ChEBI" id="CHEBI:57540"/>
    </ligand>
</feature>
<dbReference type="FunFam" id="1.20.1090.10:FF:000004">
    <property type="entry name" value="Glycerol dehydrogenase"/>
    <property type="match status" value="1"/>
</dbReference>
<evidence type="ECO:0000256" key="12">
    <source>
        <dbReference type="PIRSR" id="PIRSR000112-3"/>
    </source>
</evidence>
<evidence type="ECO:0000256" key="3">
    <source>
        <dbReference type="ARBA" id="ARBA00022798"/>
    </source>
</evidence>
<dbReference type="FunFam" id="3.40.50.1970:FF:000005">
    <property type="entry name" value="Glycerol dehydrogenase"/>
    <property type="match status" value="1"/>
</dbReference>
<keyword evidence="3" id="KW-0319">Glycerol metabolism</keyword>
<keyword evidence="2 10" id="KW-0479">Metal-binding</keyword>
<keyword evidence="5 12" id="KW-0520">NAD</keyword>
<feature type="binding site" evidence="11">
    <location>
        <position position="121"/>
    </location>
    <ligand>
        <name>glycerol</name>
        <dbReference type="ChEBI" id="CHEBI:17754"/>
    </ligand>
</feature>